<dbReference type="EMBL" id="AEVT01000127">
    <property type="protein sequence ID" value="EGA67883.1"/>
    <property type="molecule type" value="Genomic_DNA"/>
</dbReference>
<dbReference type="GeneID" id="95571623"/>
<dbReference type="RefSeq" id="WP_008081749.1">
    <property type="nucleotide sequence ID" value="NZ_AEVT01000127.1"/>
</dbReference>
<evidence type="ECO:0000256" key="1">
    <source>
        <dbReference type="SAM" id="MobiDB-lite"/>
    </source>
</evidence>
<dbReference type="GO" id="GO:0050135">
    <property type="term" value="F:NADP+ nucleosidase activity"/>
    <property type="evidence" value="ECO:0007669"/>
    <property type="project" value="InterPro"/>
</dbReference>
<comment type="caution">
    <text evidence="3">The sequence shown here is derived from an EMBL/GenBank/DDBJ whole genome shotgun (WGS) entry which is preliminary data.</text>
</comment>
<dbReference type="Pfam" id="PF10137">
    <property type="entry name" value="CAP12-PCTIR_TIR"/>
    <property type="match status" value="1"/>
</dbReference>
<feature type="region of interest" description="Disordered" evidence="1">
    <location>
        <begin position="263"/>
        <end position="282"/>
    </location>
</feature>
<evidence type="ECO:0000313" key="3">
    <source>
        <dbReference type="EMBL" id="EGA67883.1"/>
    </source>
</evidence>
<gene>
    <name evidence="3" type="ORF">VISI1226_22777</name>
</gene>
<sequence length="282" mass="31893">MEKPRLFIGSSSESYDVASACNACLDRKVEVTIWDKIFNSGGDTLTSLTEKAKNVDFALFIFRPEDLTMMRDNPKPTVRDNVLFELGLFIGALGKDRCFILKPRNEELHMPTDLLGVNVNDYDPNRSDGDLESAVNAACTRFLKSITRLGSFSSKSKDEIKSNVPSFRVSSAHAISESMLRLLGRLLPTATENDYISPFSLSDGFEPYKLNINLIKLERMRLIEKVLDSDMNGNEWYGFKLTQDGVEYILENEAAVDKVMSQYKQPPRQQFDPANFDDDIPF</sequence>
<proteinExistence type="predicted"/>
<dbReference type="Proteomes" id="UP000006228">
    <property type="component" value="Unassembled WGS sequence"/>
</dbReference>
<dbReference type="OrthoDB" id="5497289at2"/>
<protein>
    <recommendedName>
        <fullName evidence="2">CD-NTase-associated protein 12/Pycsar effector protein TIR domain-containing protein</fullName>
    </recommendedName>
</protein>
<dbReference type="AlphaFoldDB" id="E8MDM5"/>
<evidence type="ECO:0000313" key="4">
    <source>
        <dbReference type="Proteomes" id="UP000006228"/>
    </source>
</evidence>
<accession>E8MDM5</accession>
<reference evidence="3 4" key="1">
    <citation type="journal article" date="2012" name="Int. J. Syst. Evol. Microbiol.">
        <title>Vibrio caribbeanicus sp. nov., isolated from the marine sponge Scleritoderma cyanea.</title>
        <authorList>
            <person name="Hoffmann M."/>
            <person name="Monday S.R."/>
            <person name="Allard M.W."/>
            <person name="Strain E.A."/>
            <person name="Whittaker P."/>
            <person name="Naum M."/>
            <person name="McCarthy P.J."/>
            <person name="Lopez J.V."/>
            <person name="Fischer M."/>
            <person name="Brown E.W."/>
        </authorList>
    </citation>
    <scope>NUCLEOTIDE SEQUENCE [LARGE SCALE GENOMIC DNA]</scope>
    <source>
        <strain evidence="4">DSMZ 21326</strain>
    </source>
</reference>
<dbReference type="eggNOG" id="COG4271">
    <property type="taxonomic scope" value="Bacteria"/>
</dbReference>
<evidence type="ECO:0000259" key="2">
    <source>
        <dbReference type="Pfam" id="PF10137"/>
    </source>
</evidence>
<dbReference type="InterPro" id="IPR019302">
    <property type="entry name" value="CAP12/PCTIR_TIR_dom"/>
</dbReference>
<feature type="domain" description="CD-NTase-associated protein 12/Pycsar effector protein TIR" evidence="2">
    <location>
        <begin position="5"/>
        <end position="123"/>
    </location>
</feature>
<name>E8MDM5_PHOS4</name>
<organism evidence="3 4">
    <name type="scientific">Vibrio sinaloensis DSM 21326</name>
    <dbReference type="NCBI Taxonomy" id="945550"/>
    <lineage>
        <taxon>Bacteria</taxon>
        <taxon>Pseudomonadati</taxon>
        <taxon>Pseudomonadota</taxon>
        <taxon>Gammaproteobacteria</taxon>
        <taxon>Vibrionales</taxon>
        <taxon>Vibrionaceae</taxon>
        <taxon>Vibrio</taxon>
        <taxon>Vibrio oreintalis group</taxon>
    </lineage>
</organism>